<dbReference type="InterPro" id="IPR028098">
    <property type="entry name" value="Glyco_trans_4-like_N"/>
</dbReference>
<feature type="region of interest" description="Disordered" evidence="2">
    <location>
        <begin position="552"/>
        <end position="571"/>
    </location>
</feature>
<dbReference type="Gene3D" id="3.40.50.2000">
    <property type="entry name" value="Glycogen Phosphorylase B"/>
    <property type="match status" value="2"/>
</dbReference>
<dbReference type="Pfam" id="PF00534">
    <property type="entry name" value="Glycos_transf_1"/>
    <property type="match status" value="1"/>
</dbReference>
<keyword evidence="1" id="KW-0808">Transferase</keyword>
<evidence type="ECO:0000313" key="5">
    <source>
        <dbReference type="EMBL" id="CAD9825985.1"/>
    </source>
</evidence>
<evidence type="ECO:0008006" key="7">
    <source>
        <dbReference type="Google" id="ProtNLM"/>
    </source>
</evidence>
<dbReference type="PANTHER" id="PTHR45947">
    <property type="entry name" value="SULFOQUINOVOSYL TRANSFERASE SQD2"/>
    <property type="match status" value="1"/>
</dbReference>
<feature type="domain" description="Glycosyl transferase family 1" evidence="3">
    <location>
        <begin position="237"/>
        <end position="394"/>
    </location>
</feature>
<dbReference type="EMBL" id="HBHQ01026333">
    <property type="protein sequence ID" value="CAD9825985.1"/>
    <property type="molecule type" value="Transcribed_RNA"/>
</dbReference>
<protein>
    <recommendedName>
        <fullName evidence="7">Glycosyltransferase subfamily 4-like N-terminal domain-containing protein</fullName>
    </recommendedName>
</protein>
<dbReference type="Pfam" id="PF13439">
    <property type="entry name" value="Glyco_transf_4"/>
    <property type="match status" value="1"/>
</dbReference>
<evidence type="ECO:0000256" key="2">
    <source>
        <dbReference type="SAM" id="MobiDB-lite"/>
    </source>
</evidence>
<dbReference type="CDD" id="cd03814">
    <property type="entry name" value="GT4-like"/>
    <property type="match status" value="1"/>
</dbReference>
<name>A0A6T7KBB3_9STRA</name>
<dbReference type="InterPro" id="IPR050194">
    <property type="entry name" value="Glycosyltransferase_grp1"/>
</dbReference>
<organism evidence="6">
    <name type="scientific">Attheya septentrionalis</name>
    <dbReference type="NCBI Taxonomy" id="420275"/>
    <lineage>
        <taxon>Eukaryota</taxon>
        <taxon>Sar</taxon>
        <taxon>Stramenopiles</taxon>
        <taxon>Ochrophyta</taxon>
        <taxon>Bacillariophyta</taxon>
        <taxon>Coscinodiscophyceae</taxon>
        <taxon>Chaetocerotophycidae</taxon>
        <taxon>Chaetocerotales</taxon>
        <taxon>Attheyaceae</taxon>
        <taxon>Attheya</taxon>
    </lineage>
</organism>
<evidence type="ECO:0000259" key="3">
    <source>
        <dbReference type="Pfam" id="PF00534"/>
    </source>
</evidence>
<feature type="region of interest" description="Disordered" evidence="2">
    <location>
        <begin position="637"/>
        <end position="680"/>
    </location>
</feature>
<evidence type="ECO:0000256" key="1">
    <source>
        <dbReference type="ARBA" id="ARBA00022676"/>
    </source>
</evidence>
<feature type="compositionally biased region" description="Basic and acidic residues" evidence="2">
    <location>
        <begin position="637"/>
        <end position="648"/>
    </location>
</feature>
<dbReference type="EMBL" id="HBHQ01026344">
    <property type="protein sequence ID" value="CAD9825993.1"/>
    <property type="molecule type" value="Transcribed_RNA"/>
</dbReference>
<accession>A0A6T7KBB3</accession>
<feature type="compositionally biased region" description="Low complexity" evidence="2">
    <location>
        <begin position="555"/>
        <end position="571"/>
    </location>
</feature>
<dbReference type="GO" id="GO:0016757">
    <property type="term" value="F:glycosyltransferase activity"/>
    <property type="evidence" value="ECO:0007669"/>
    <property type="project" value="UniProtKB-KW"/>
</dbReference>
<feature type="compositionally biased region" description="Basic and acidic residues" evidence="2">
    <location>
        <begin position="661"/>
        <end position="670"/>
    </location>
</feature>
<proteinExistence type="predicted"/>
<evidence type="ECO:0000259" key="4">
    <source>
        <dbReference type="Pfam" id="PF13439"/>
    </source>
</evidence>
<sequence>MELPGDDTDFISVPLAPLITPTVRMSAESHRVLIYTTCYNIIDGVTLTIRKIEQEILAAGGHVFILTTKSGNVSQTNLDGEHPNRQVVFLDTSIPIPFCHVPDNPDASYHLGFSLSSKIKRQIDEFEPSIIHITVPDCTGLYIVQYARQREIPLMGTYHSNIPEYMDHYPHIGWLKYIIGGFSRHQYNFFQALYVPTPYIRKHLCDVYKINRITNLDIWGRGIDLEKFSPKHRCNMFRQKLGIDEDEVVITFVGRLVPEKRPDIFARVIRRLHSRNVPFHALVIGAGTYMEEMKALPNTTCTGWLTGDELPIAYASSDVFLFPSAVETFGNVTLEAAASGLPLIVEGGCSGHLVKDGINGYAIDSDDEESFYQATLSLIVDNERRHAYGQASREFSLTLEKRKVVRQMLQNYSRVTEEFYTQYAGRHKNRDAMYQNRDSFWGGTQPRPLALYFIEVFFIICFKFMWNILVGFTWLQETFLSTPQRVAAEVAGTATKASPPIMTGPAVVKRDTRKLDVLASLGKDSQQEMIDECGLVLEDISEDCLSTIEEGDSFSENGTESTGGMTSSSSGSICCSSGRKSVPIGDGPIAAFLAKAFIKVALAQWRFESNVVNACTNVCSSTSEISFLTKRKRKHSDVKGRARVHSAESDGSDSSSPSVGIREDELDYRAGRRSSPQISL</sequence>
<feature type="domain" description="Glycosyltransferase subfamily 4-like N-terminal" evidence="4">
    <location>
        <begin position="43"/>
        <end position="227"/>
    </location>
</feature>
<dbReference type="InterPro" id="IPR001296">
    <property type="entry name" value="Glyco_trans_1"/>
</dbReference>
<keyword evidence="1" id="KW-0328">Glycosyltransferase</keyword>
<dbReference type="AlphaFoldDB" id="A0A6T7KBB3"/>
<dbReference type="SUPFAM" id="SSF53756">
    <property type="entry name" value="UDP-Glycosyltransferase/glycogen phosphorylase"/>
    <property type="match status" value="1"/>
</dbReference>
<dbReference type="PANTHER" id="PTHR45947:SF3">
    <property type="entry name" value="SULFOQUINOVOSYL TRANSFERASE SQD2"/>
    <property type="match status" value="1"/>
</dbReference>
<gene>
    <name evidence="5" type="ORF">ASEP1449_LOCUS17819</name>
    <name evidence="6" type="ORF">ASEP1449_LOCUS17827</name>
</gene>
<evidence type="ECO:0000313" key="6">
    <source>
        <dbReference type="EMBL" id="CAD9825993.1"/>
    </source>
</evidence>
<reference evidence="6" key="1">
    <citation type="submission" date="2021-01" db="EMBL/GenBank/DDBJ databases">
        <authorList>
            <person name="Corre E."/>
            <person name="Pelletier E."/>
            <person name="Niang G."/>
            <person name="Scheremetjew M."/>
            <person name="Finn R."/>
            <person name="Kale V."/>
            <person name="Holt S."/>
            <person name="Cochrane G."/>
            <person name="Meng A."/>
            <person name="Brown T."/>
            <person name="Cohen L."/>
        </authorList>
    </citation>
    <scope>NUCLEOTIDE SEQUENCE</scope>
    <source>
        <strain evidence="6">CCMP2084</strain>
    </source>
</reference>